<comment type="function">
    <text evidence="6">Binds to 23S rRNA. One of the proteins that surrounds the polypeptide exit tunnel on the outside of the ribosome.</text>
</comment>
<dbReference type="FunFam" id="3.30.70.330:FF:000532">
    <property type="entry name" value="50S ribosomal protein L23"/>
    <property type="match status" value="1"/>
</dbReference>
<dbReference type="PROSITE" id="PS00050">
    <property type="entry name" value="RIBOSOMAL_L23"/>
    <property type="match status" value="1"/>
</dbReference>
<evidence type="ECO:0000256" key="5">
    <source>
        <dbReference type="ARBA" id="ARBA00023274"/>
    </source>
</evidence>
<comment type="subunit">
    <text evidence="6">Part of the 50S ribosomal subunit. Contacts protein L29.</text>
</comment>
<keyword evidence="4 6" id="KW-0689">Ribosomal protein</keyword>
<reference evidence="8 9" key="1">
    <citation type="submission" date="2017-04" db="EMBL/GenBank/DDBJ databases">
        <title>Novel microbial lineages endemic to geothermal iron-oxide mats fill important gaps in the evolutionary history of Archaea.</title>
        <authorList>
            <person name="Jay Z.J."/>
            <person name="Beam J.P."/>
            <person name="Dlakic M."/>
            <person name="Rusch D.B."/>
            <person name="Kozubal M.A."/>
            <person name="Inskeep W.P."/>
        </authorList>
    </citation>
    <scope>NUCLEOTIDE SEQUENCE [LARGE SCALE GENOMIC DNA]</scope>
    <source>
        <strain evidence="8">OSP_D</strain>
    </source>
</reference>
<proteinExistence type="inferred from homology"/>
<dbReference type="InterPro" id="IPR012677">
    <property type="entry name" value="Nucleotide-bd_a/b_plait_sf"/>
</dbReference>
<gene>
    <name evidence="6" type="primary">rpl23</name>
    <name evidence="8" type="ORF">B9Q03_02540</name>
</gene>
<name>A0A2R6B042_9ARCH</name>
<dbReference type="Gene3D" id="3.30.70.330">
    <property type="match status" value="1"/>
</dbReference>
<dbReference type="GO" id="GO:0005840">
    <property type="term" value="C:ribosome"/>
    <property type="evidence" value="ECO:0007669"/>
    <property type="project" value="UniProtKB-UniRule"/>
</dbReference>
<accession>A0A2R6B042</accession>
<evidence type="ECO:0000313" key="8">
    <source>
        <dbReference type="EMBL" id="PSN92000.1"/>
    </source>
</evidence>
<comment type="similarity">
    <text evidence="1 6 7">Belongs to the universal ribosomal protein uL23 family.</text>
</comment>
<dbReference type="Pfam" id="PF00276">
    <property type="entry name" value="Ribosomal_L23"/>
    <property type="match status" value="1"/>
</dbReference>
<evidence type="ECO:0000256" key="3">
    <source>
        <dbReference type="ARBA" id="ARBA00022884"/>
    </source>
</evidence>
<comment type="caution">
    <text evidence="8">The sequence shown here is derived from an EMBL/GenBank/DDBJ whole genome shotgun (WGS) entry which is preliminary data.</text>
</comment>
<keyword evidence="3 6" id="KW-0694">RNA-binding</keyword>
<dbReference type="InterPro" id="IPR019985">
    <property type="entry name" value="Ribosomal_uL23"/>
</dbReference>
<organism evidence="8 9">
    <name type="scientific">Candidatus Marsarchaeota G2 archaeon OSP_D</name>
    <dbReference type="NCBI Taxonomy" id="1978157"/>
    <lineage>
        <taxon>Archaea</taxon>
        <taxon>Candidatus Marsarchaeota</taxon>
        <taxon>Candidatus Marsarchaeota group 2</taxon>
    </lineage>
</organism>
<dbReference type="NCBIfam" id="NF011118">
    <property type="entry name" value="PRK14548.1"/>
    <property type="match status" value="1"/>
</dbReference>
<dbReference type="Proteomes" id="UP000240322">
    <property type="component" value="Unassembled WGS sequence"/>
</dbReference>
<dbReference type="InterPro" id="IPR001014">
    <property type="entry name" value="Ribosomal_uL23_CS"/>
</dbReference>
<dbReference type="PANTHER" id="PTHR11620">
    <property type="entry name" value="60S RIBOSOMAL PROTEIN L23A"/>
    <property type="match status" value="1"/>
</dbReference>
<evidence type="ECO:0000313" key="9">
    <source>
        <dbReference type="Proteomes" id="UP000240322"/>
    </source>
</evidence>
<protein>
    <recommendedName>
        <fullName evidence="6">Large ribosomal subunit protein uL23</fullName>
    </recommendedName>
</protein>
<dbReference type="SUPFAM" id="SSF54189">
    <property type="entry name" value="Ribosomal proteins S24e, L23 and L15e"/>
    <property type="match status" value="1"/>
</dbReference>
<dbReference type="HAMAP" id="MF_01369_A">
    <property type="entry name" value="Ribosomal_uL23_A"/>
    <property type="match status" value="1"/>
</dbReference>
<dbReference type="GO" id="GO:0006412">
    <property type="term" value="P:translation"/>
    <property type="evidence" value="ECO:0007669"/>
    <property type="project" value="UniProtKB-UniRule"/>
</dbReference>
<dbReference type="GO" id="GO:0003735">
    <property type="term" value="F:structural constituent of ribosome"/>
    <property type="evidence" value="ECO:0007669"/>
    <property type="project" value="UniProtKB-UniRule"/>
</dbReference>
<dbReference type="HAMAP" id="MF_01369_B">
    <property type="entry name" value="Ribosomal_uL23_B"/>
    <property type="match status" value="1"/>
</dbReference>
<keyword evidence="2 6" id="KW-0699">rRNA-binding</keyword>
<dbReference type="AlphaFoldDB" id="A0A2R6B042"/>
<dbReference type="EMBL" id="NEXE01000013">
    <property type="protein sequence ID" value="PSN92000.1"/>
    <property type="molecule type" value="Genomic_DNA"/>
</dbReference>
<evidence type="ECO:0000256" key="1">
    <source>
        <dbReference type="ARBA" id="ARBA00006700"/>
    </source>
</evidence>
<sequence length="86" mass="9791">MQALNVLLAPHVTEKSISMIERFNTLTFVVDSRSTKSDIKAAVQSLYDVKVERVRTINTIDNKKKAFVRLKPEYKAQEIATRLGIL</sequence>
<evidence type="ECO:0000256" key="4">
    <source>
        <dbReference type="ARBA" id="ARBA00022980"/>
    </source>
</evidence>
<dbReference type="GO" id="GO:0019843">
    <property type="term" value="F:rRNA binding"/>
    <property type="evidence" value="ECO:0007669"/>
    <property type="project" value="UniProtKB-UniRule"/>
</dbReference>
<evidence type="ECO:0000256" key="7">
    <source>
        <dbReference type="RuleBase" id="RU003934"/>
    </source>
</evidence>
<evidence type="ECO:0000256" key="6">
    <source>
        <dbReference type="HAMAP-Rule" id="MF_01369"/>
    </source>
</evidence>
<keyword evidence="5 6" id="KW-0687">Ribonucleoprotein</keyword>
<dbReference type="GO" id="GO:1990904">
    <property type="term" value="C:ribonucleoprotein complex"/>
    <property type="evidence" value="ECO:0007669"/>
    <property type="project" value="UniProtKB-KW"/>
</dbReference>
<dbReference type="InterPro" id="IPR012678">
    <property type="entry name" value="Ribosomal_uL23/eL15/eS24_sf"/>
</dbReference>
<dbReference type="NCBIfam" id="TIGR03636">
    <property type="entry name" value="uL23_arch"/>
    <property type="match status" value="1"/>
</dbReference>
<dbReference type="InterPro" id="IPR013025">
    <property type="entry name" value="Ribosomal_uL23-like"/>
</dbReference>
<evidence type="ECO:0000256" key="2">
    <source>
        <dbReference type="ARBA" id="ARBA00022730"/>
    </source>
</evidence>